<organism evidence="1 2">
    <name type="scientific">Chloroflexus islandicus</name>
    <dbReference type="NCBI Taxonomy" id="1707952"/>
    <lineage>
        <taxon>Bacteria</taxon>
        <taxon>Bacillati</taxon>
        <taxon>Chloroflexota</taxon>
        <taxon>Chloroflexia</taxon>
        <taxon>Chloroflexales</taxon>
        <taxon>Chloroflexineae</taxon>
        <taxon>Chloroflexaceae</taxon>
        <taxon>Chloroflexus</taxon>
    </lineage>
</organism>
<name>A0A178M160_9CHLR</name>
<evidence type="ECO:0000313" key="2">
    <source>
        <dbReference type="Proteomes" id="UP000078287"/>
    </source>
</evidence>
<dbReference type="AlphaFoldDB" id="A0A178M160"/>
<comment type="caution">
    <text evidence="1">The sequence shown here is derived from an EMBL/GenBank/DDBJ whole genome shotgun (WGS) entry which is preliminary data.</text>
</comment>
<dbReference type="STRING" id="1707952.A6A03_18935"/>
<dbReference type="EMBL" id="LWQS01000086">
    <property type="protein sequence ID" value="OAN41441.1"/>
    <property type="molecule type" value="Genomic_DNA"/>
</dbReference>
<dbReference type="InterPro" id="IPR046037">
    <property type="entry name" value="DUF5995"/>
</dbReference>
<dbReference type="OrthoDB" id="583431at2"/>
<sequence>MPALTERMLALVDQWNATGDRRAIFLACYQRMTEHMLAAVERDEFHDSAWVHRLIGDFADYYFVALTAWEQATGGPQVWQHTFAFATRRDTAIVQHLLLGVNAHINYDLVLVLDDLLRPEWSHLSERERQHRRADYDAVNRVIALTIDRVQDEVIAPYARAMRILDRAFGPLDEWCTAHLIRNWRNDVWQQAMQTIVTNDGAERAVARQQVDRIATQRARLLSGDALGARVFGYPLRWLNRLRLI</sequence>
<keyword evidence="2" id="KW-1185">Reference proteome</keyword>
<protein>
    <submittedName>
        <fullName evidence="1">Uncharacterized protein</fullName>
    </submittedName>
</protein>
<dbReference type="Proteomes" id="UP000078287">
    <property type="component" value="Unassembled WGS sequence"/>
</dbReference>
<evidence type="ECO:0000313" key="1">
    <source>
        <dbReference type="EMBL" id="OAN41441.1"/>
    </source>
</evidence>
<gene>
    <name evidence="1" type="ORF">A6A03_18935</name>
</gene>
<dbReference type="Pfam" id="PF19458">
    <property type="entry name" value="DUF5995"/>
    <property type="match status" value="1"/>
</dbReference>
<accession>A0A178M160</accession>
<proteinExistence type="predicted"/>
<dbReference type="RefSeq" id="WP_066790590.1">
    <property type="nucleotide sequence ID" value="NZ_LWQS01000086.1"/>
</dbReference>
<reference evidence="1 2" key="1">
    <citation type="submission" date="2016-04" db="EMBL/GenBank/DDBJ databases">
        <title>Chloroflexus islandicus sp. nov., a thermophilic filamentous anoxygenic phototrophic bacterium from geyser Strokkur (Iceland).</title>
        <authorList>
            <person name="Gaisin V.A."/>
            <person name="Kalashnikov A.M."/>
            <person name="Sukhacheva M.V."/>
            <person name="Grouzdev D.S."/>
            <person name="Ivanov T.M."/>
            <person name="Kuznetsov B."/>
            <person name="Gorlenko V.M."/>
        </authorList>
    </citation>
    <scope>NUCLEOTIDE SEQUENCE [LARGE SCALE GENOMIC DNA]</scope>
    <source>
        <strain evidence="2">isl-2</strain>
    </source>
</reference>